<dbReference type="InterPro" id="IPR003690">
    <property type="entry name" value="MTERF"/>
</dbReference>
<accession>A0A026WIZ3</accession>
<dbReference type="PANTHER" id="PTHR15437:SF6">
    <property type="entry name" value="TRANSCRIPTION TERMINATION FACTOR, MITOCHONDRIAL"/>
    <property type="match status" value="1"/>
</dbReference>
<evidence type="ECO:0000313" key="4">
    <source>
        <dbReference type="EMBL" id="RLU17039.1"/>
    </source>
</evidence>
<reference evidence="3 5" key="1">
    <citation type="journal article" date="2014" name="Curr. Biol.">
        <title>The genome of the clonal raider ant Cerapachys biroi.</title>
        <authorList>
            <person name="Oxley P.R."/>
            <person name="Ji L."/>
            <person name="Fetter-Pruneda I."/>
            <person name="McKenzie S.K."/>
            <person name="Li C."/>
            <person name="Hu H."/>
            <person name="Zhang G."/>
            <person name="Kronauer D.J."/>
        </authorList>
    </citation>
    <scope>NUCLEOTIDE SEQUENCE [LARGE SCALE GENOMIC DNA]</scope>
</reference>
<evidence type="ECO:0000256" key="1">
    <source>
        <dbReference type="ARBA" id="ARBA00007692"/>
    </source>
</evidence>
<evidence type="ECO:0000313" key="6">
    <source>
        <dbReference type="Proteomes" id="UP000279307"/>
    </source>
</evidence>
<dbReference type="PANTHER" id="PTHR15437">
    <property type="entry name" value="TRANSCRIPTION TERMINATION FACTOR, MITOCHONDRIAL"/>
    <property type="match status" value="1"/>
</dbReference>
<sequence>MAGHLAQRVSVRLLLRSRSPLTRVVLRVHIPARCTSFIHFASQSRSLCKDMSLSDHTFDVLSYDDYRFNYKPILHNLIKTLREILNVTNAEAIKMLIANPQLKKRSRVNILNNYHNLLEAGIEKDTIMENTWLLAHESSKLKEKLDSISKLKMNNDQLVPWLCLTQEELTNYVYYIQSDMDSYMCNKIKHLANRLECSVKQLCELSVRYPFLLKIPISYLDRKLDILHEYNVNNKCILRDLWVFRYTENHIRQRCELYKDANSLEVKTWAIRCPIRVISRAIKERNAKQSVMRHHKTIGDYLMDKLKIDQETLNRVITKTPNILRISLVKLNSLINMLQDNGITSDEILRYQHIFYFSVTTIQRRIKILNEVNLRPRLPLLACAEKVFKQYISNHRRKQEVLQHHQSVKYYLISKLGTDEEALESALKKYPNILRVNVVKIDEVINILQYHGITSDDILNNARIFFFKIKTLRKRIDTFKESGLPLKLSVFTYSQQQFDSYVELHRLKN</sequence>
<proteinExistence type="inferred from homology"/>
<keyword evidence="2" id="KW-0809">Transit peptide</keyword>
<reference evidence="4" key="3">
    <citation type="submission" date="2018-07" db="EMBL/GenBank/DDBJ databases">
        <authorList>
            <person name="Mckenzie S.K."/>
            <person name="Kronauer D.J.C."/>
        </authorList>
    </citation>
    <scope>NUCLEOTIDE SEQUENCE</scope>
    <source>
        <strain evidence="4">Clonal line C1</strain>
    </source>
</reference>
<reference evidence="4 6" key="2">
    <citation type="journal article" date="2018" name="Genome Res.">
        <title>The genomic architecture and molecular evolution of ant odorant receptors.</title>
        <authorList>
            <person name="McKenzie S.K."/>
            <person name="Kronauer D.J.C."/>
        </authorList>
    </citation>
    <scope>NUCLEOTIDE SEQUENCE [LARGE SCALE GENOMIC DNA]</scope>
    <source>
        <strain evidence="4">Clonal line C1</strain>
    </source>
</reference>
<dbReference type="InterPro" id="IPR038538">
    <property type="entry name" value="MTERF_sf"/>
</dbReference>
<dbReference type="GO" id="GO:0003676">
    <property type="term" value="F:nucleic acid binding"/>
    <property type="evidence" value="ECO:0007669"/>
    <property type="project" value="InterPro"/>
</dbReference>
<dbReference type="EMBL" id="KK107182">
    <property type="protein sequence ID" value="EZA55963.1"/>
    <property type="molecule type" value="Genomic_DNA"/>
</dbReference>
<dbReference type="OrthoDB" id="75923at2759"/>
<organism evidence="3 5">
    <name type="scientific">Ooceraea biroi</name>
    <name type="common">Clonal raider ant</name>
    <name type="synonym">Cerapachys biroi</name>
    <dbReference type="NCBI Taxonomy" id="2015173"/>
    <lineage>
        <taxon>Eukaryota</taxon>
        <taxon>Metazoa</taxon>
        <taxon>Ecdysozoa</taxon>
        <taxon>Arthropoda</taxon>
        <taxon>Hexapoda</taxon>
        <taxon>Insecta</taxon>
        <taxon>Pterygota</taxon>
        <taxon>Neoptera</taxon>
        <taxon>Endopterygota</taxon>
        <taxon>Hymenoptera</taxon>
        <taxon>Apocrita</taxon>
        <taxon>Aculeata</taxon>
        <taxon>Formicoidea</taxon>
        <taxon>Formicidae</taxon>
        <taxon>Dorylinae</taxon>
        <taxon>Ooceraea</taxon>
    </lineage>
</organism>
<dbReference type="Proteomes" id="UP000053097">
    <property type="component" value="Unassembled WGS sequence"/>
</dbReference>
<comment type="similarity">
    <text evidence="1">Belongs to the mTERF family.</text>
</comment>
<evidence type="ECO:0000313" key="3">
    <source>
        <dbReference type="EMBL" id="EZA55963.1"/>
    </source>
</evidence>
<dbReference type="Proteomes" id="UP000279307">
    <property type="component" value="Chromosome 11"/>
</dbReference>
<dbReference type="OMA" id="FRYTPKS"/>
<protein>
    <recommendedName>
        <fullName evidence="7">Transcription termination factor, mitochondrial</fullName>
    </recommendedName>
</protein>
<dbReference type="AlphaFoldDB" id="A0A026WIZ3"/>
<dbReference type="GO" id="GO:0006393">
    <property type="term" value="P:termination of mitochondrial transcription"/>
    <property type="evidence" value="ECO:0007669"/>
    <property type="project" value="TreeGrafter"/>
</dbReference>
<dbReference type="SMART" id="SM00733">
    <property type="entry name" value="Mterf"/>
    <property type="match status" value="5"/>
</dbReference>
<evidence type="ECO:0000256" key="2">
    <source>
        <dbReference type="ARBA" id="ARBA00022946"/>
    </source>
</evidence>
<evidence type="ECO:0000313" key="5">
    <source>
        <dbReference type="Proteomes" id="UP000053097"/>
    </source>
</evidence>
<dbReference type="Gene3D" id="1.25.70.10">
    <property type="entry name" value="Transcription termination factor 3, mitochondrial"/>
    <property type="match status" value="2"/>
</dbReference>
<dbReference type="EMBL" id="QOIP01000011">
    <property type="protein sequence ID" value="RLU17039.1"/>
    <property type="molecule type" value="Genomic_DNA"/>
</dbReference>
<gene>
    <name evidence="4" type="ORF">DMN91_011108</name>
    <name evidence="3" type="ORF">X777_03648</name>
</gene>
<evidence type="ECO:0008006" key="7">
    <source>
        <dbReference type="Google" id="ProtNLM"/>
    </source>
</evidence>
<dbReference type="GO" id="GO:0005759">
    <property type="term" value="C:mitochondrial matrix"/>
    <property type="evidence" value="ECO:0007669"/>
    <property type="project" value="TreeGrafter"/>
</dbReference>
<keyword evidence="5" id="KW-1185">Reference proteome</keyword>
<name>A0A026WIZ3_OOCBI</name>
<dbReference type="STRING" id="2015173.A0A026WIZ3"/>